<keyword evidence="1" id="KW-0812">Transmembrane</keyword>
<accession>A0A1X9SMG6</accession>
<evidence type="ECO:0000313" key="2">
    <source>
        <dbReference type="EMBL" id="ARQ97415.1"/>
    </source>
</evidence>
<organism evidence="2 3">
    <name type="scientific">Campylobacter lanienae NCTC 13004</name>
    <dbReference type="NCBI Taxonomy" id="1031753"/>
    <lineage>
        <taxon>Bacteria</taxon>
        <taxon>Pseudomonadati</taxon>
        <taxon>Campylobacterota</taxon>
        <taxon>Epsilonproteobacteria</taxon>
        <taxon>Campylobacterales</taxon>
        <taxon>Campylobacteraceae</taxon>
        <taxon>Campylobacter</taxon>
    </lineage>
</organism>
<sequence>MRKIDAFSLIELVIVIVIIGIFLSITAINFKSDDLLKAANQVAFHLRYTQHLALIDDKFNPEDDNWFKARWQIYFIKTIDSKSVLHYAIFSDSGKYSGSPDGYEIAKNPLNPSKVLAIAHAGISSINPTDELDLMSKFNIKDIELMDGCSYYNSTRISFDQLGRPYKGNPKSSTNSTQNLITSTCKIRLTHQNNSCIDIDITPITGLITINSPKQICS</sequence>
<keyword evidence="1" id="KW-0472">Membrane</keyword>
<gene>
    <name evidence="2" type="ORF">CLAN_0667</name>
</gene>
<dbReference type="InterPro" id="IPR045584">
    <property type="entry name" value="Pilin-like"/>
</dbReference>
<feature type="transmembrane region" description="Helical" evidence="1">
    <location>
        <begin position="6"/>
        <end position="28"/>
    </location>
</feature>
<protein>
    <submittedName>
        <fullName evidence="2">Putative type II secretion system protein</fullName>
    </submittedName>
</protein>
<dbReference type="EMBL" id="CP015578">
    <property type="protein sequence ID" value="ARQ97415.1"/>
    <property type="molecule type" value="Genomic_DNA"/>
</dbReference>
<name>A0A1X9SMG6_9BACT</name>
<proteinExistence type="predicted"/>
<evidence type="ECO:0000313" key="3">
    <source>
        <dbReference type="Proteomes" id="UP000202031"/>
    </source>
</evidence>
<dbReference type="Proteomes" id="UP000202031">
    <property type="component" value="Chromosome"/>
</dbReference>
<keyword evidence="1" id="KW-1133">Transmembrane helix</keyword>
<dbReference type="NCBIfam" id="TIGR02532">
    <property type="entry name" value="IV_pilin_GFxxxE"/>
    <property type="match status" value="1"/>
</dbReference>
<dbReference type="GeneID" id="46921143"/>
<dbReference type="Pfam" id="PF07963">
    <property type="entry name" value="N_methyl"/>
    <property type="match status" value="1"/>
</dbReference>
<reference evidence="3" key="1">
    <citation type="journal article" date="2017" name="Genome Biol. Evol.">
        <title>Comparative Genomic Analysis Identifies a Campylobacter Clade Deficient in Selenium Metabolism.</title>
        <authorList>
            <person name="Miller W.G."/>
            <person name="Yee E."/>
            <person name="Lopes B.S."/>
            <person name="Chapman M.H."/>
            <person name="Huynh S."/>
            <person name="Bono J.L."/>
            <person name="Parker C.T."/>
            <person name="Strachan N.J.C."/>
            <person name="Forbes K.J."/>
        </authorList>
    </citation>
    <scope>NUCLEOTIDE SEQUENCE [LARGE SCALE GENOMIC DNA]</scope>
    <source>
        <strain evidence="3">NCTC 13004</strain>
    </source>
</reference>
<dbReference type="AlphaFoldDB" id="A0A1X9SMG6"/>
<dbReference type="SUPFAM" id="SSF54523">
    <property type="entry name" value="Pili subunits"/>
    <property type="match status" value="1"/>
</dbReference>
<dbReference type="KEGG" id="clx:CLAN_0667"/>
<reference evidence="3" key="2">
    <citation type="journal article" date="2017" name="Genome Biol. Evol.">
        <title>Comparative genomic analysis identifies a Campylobacter clade deficient in selenium metabolism.</title>
        <authorList>
            <person name="Miller W.G."/>
            <person name="Yee E."/>
            <person name="Lopes B.S."/>
            <person name="Chapman M.H."/>
            <person name="Huynh S."/>
            <person name="Bono J.L."/>
            <person name="Parker C.T."/>
            <person name="Strachan N.J.C."/>
            <person name="Forbes K.J."/>
        </authorList>
    </citation>
    <scope>NUCLEOTIDE SEQUENCE [LARGE SCALE GENOMIC DNA]</scope>
    <source>
        <strain evidence="3">NCTC 13004</strain>
    </source>
</reference>
<dbReference type="InterPro" id="IPR012902">
    <property type="entry name" value="N_methyl_site"/>
</dbReference>
<evidence type="ECO:0000256" key="1">
    <source>
        <dbReference type="SAM" id="Phobius"/>
    </source>
</evidence>
<dbReference type="RefSeq" id="WP_100590592.1">
    <property type="nucleotide sequence ID" value="NZ_CP015578.1"/>
</dbReference>
<dbReference type="Gene3D" id="3.30.700.10">
    <property type="entry name" value="Glycoprotein, Type 4 Pilin"/>
    <property type="match status" value="1"/>
</dbReference>